<protein>
    <recommendedName>
        <fullName evidence="3">BED-type domain-containing protein</fullName>
    </recommendedName>
</protein>
<name>A0AAV2MX45_9HYME</name>
<keyword evidence="2" id="KW-1185">Reference proteome</keyword>
<organism evidence="1 2">
    <name type="scientific">Lasius platythorax</name>
    <dbReference type="NCBI Taxonomy" id="488582"/>
    <lineage>
        <taxon>Eukaryota</taxon>
        <taxon>Metazoa</taxon>
        <taxon>Ecdysozoa</taxon>
        <taxon>Arthropoda</taxon>
        <taxon>Hexapoda</taxon>
        <taxon>Insecta</taxon>
        <taxon>Pterygota</taxon>
        <taxon>Neoptera</taxon>
        <taxon>Endopterygota</taxon>
        <taxon>Hymenoptera</taxon>
        <taxon>Apocrita</taxon>
        <taxon>Aculeata</taxon>
        <taxon>Formicoidea</taxon>
        <taxon>Formicidae</taxon>
        <taxon>Formicinae</taxon>
        <taxon>Lasius</taxon>
        <taxon>Lasius</taxon>
    </lineage>
</organism>
<evidence type="ECO:0000313" key="2">
    <source>
        <dbReference type="Proteomes" id="UP001497644"/>
    </source>
</evidence>
<dbReference type="AlphaFoldDB" id="A0AAV2MX45"/>
<accession>A0AAV2MX45</accession>
<reference evidence="1" key="1">
    <citation type="submission" date="2024-04" db="EMBL/GenBank/DDBJ databases">
        <authorList>
            <consortium name="Molecular Ecology Group"/>
        </authorList>
    </citation>
    <scope>NUCLEOTIDE SEQUENCE</scope>
</reference>
<sequence length="133" mass="15289">MNENSSNNELSDNDSSIPIKKAKVKWRRQAFCPRWKEEFKDAAWLANVEDDKYKVKCLACNKILSAGKSEIQKHMNTSLHQRNVKSQQTNKNIDNIFAKKDSTEKIEAEIRYALLASLKLVETPIQHVALSSR</sequence>
<evidence type="ECO:0008006" key="3">
    <source>
        <dbReference type="Google" id="ProtNLM"/>
    </source>
</evidence>
<dbReference type="EMBL" id="CAXIPU020000448">
    <property type="protein sequence ID" value="CAL1672166.1"/>
    <property type="molecule type" value="Genomic_DNA"/>
</dbReference>
<dbReference type="Proteomes" id="UP001497644">
    <property type="component" value="Unassembled WGS sequence"/>
</dbReference>
<comment type="caution">
    <text evidence="1">The sequence shown here is derived from an EMBL/GenBank/DDBJ whole genome shotgun (WGS) entry which is preliminary data.</text>
</comment>
<evidence type="ECO:0000313" key="1">
    <source>
        <dbReference type="EMBL" id="CAL1672166.1"/>
    </source>
</evidence>
<proteinExistence type="predicted"/>
<gene>
    <name evidence="1" type="ORF">LPLAT_LOCUS5570</name>
</gene>